<reference evidence="2 3" key="1">
    <citation type="journal article" date="2010" name="Stand. Genomic Sci.">
        <title>Complete genome sequence of Ilyobacter polytropus type strain (CuHbu1).</title>
        <authorList>
            <person name="Sikorski J."/>
            <person name="Chertkov O."/>
            <person name="Lapidus A."/>
            <person name="Nolan M."/>
            <person name="Lucas S."/>
            <person name="Del Rio T.G."/>
            <person name="Tice H."/>
            <person name="Cheng J.F."/>
            <person name="Tapia R."/>
            <person name="Han C."/>
            <person name="Goodwin L."/>
            <person name="Pitluck S."/>
            <person name="Liolios K."/>
            <person name="Ivanova N."/>
            <person name="Mavromatis K."/>
            <person name="Mikhailova N."/>
            <person name="Pati A."/>
            <person name="Chen A."/>
            <person name="Palaniappan K."/>
            <person name="Land M."/>
            <person name="Hauser L."/>
            <person name="Chang Y.J."/>
            <person name="Jeffries C.D."/>
            <person name="Brambilla E."/>
            <person name="Yasawong M."/>
            <person name="Rohde M."/>
            <person name="Pukall R."/>
            <person name="Spring S."/>
            <person name="Goker M."/>
            <person name="Woyke T."/>
            <person name="Bristow J."/>
            <person name="Eisen J.A."/>
            <person name="Markowitz V."/>
            <person name="Hugenholtz P."/>
            <person name="Kyrpides N.C."/>
            <person name="Klenk H.P."/>
        </authorList>
    </citation>
    <scope>NUCLEOTIDE SEQUENCE [LARGE SCALE GENOMIC DNA]</scope>
    <source>
        <strain evidence="3">ATCC 51220 / DSM 2926 / LMG 16218 / CuHBu1</strain>
    </source>
</reference>
<name>E3HA05_ILYPC</name>
<dbReference type="AlphaFoldDB" id="E3HA05"/>
<dbReference type="Pfam" id="PF12986">
    <property type="entry name" value="DUF3870"/>
    <property type="match status" value="1"/>
</dbReference>
<dbReference type="eggNOG" id="ENOG5032SCP">
    <property type="taxonomic scope" value="Bacteria"/>
</dbReference>
<proteinExistence type="predicted"/>
<dbReference type="EMBL" id="CP002281">
    <property type="protein sequence ID" value="ADO83133.1"/>
    <property type="molecule type" value="Genomic_DNA"/>
</dbReference>
<keyword evidence="3" id="KW-1185">Reference proteome</keyword>
<dbReference type="KEGG" id="ipo:Ilyop_1353"/>
<dbReference type="OrthoDB" id="88363at2"/>
<evidence type="ECO:0000259" key="1">
    <source>
        <dbReference type="Pfam" id="PF12986"/>
    </source>
</evidence>
<gene>
    <name evidence="2" type="ordered locus">Ilyop_1353</name>
</gene>
<dbReference type="InterPro" id="IPR024617">
    <property type="entry name" value="DUF3870"/>
</dbReference>
<dbReference type="HOGENOM" id="CLU_114448_2_1_0"/>
<sequence length="112" mass="12295">MGKSVLVTGYSKVPAKTSAADIYSVMGICMEIDVESGYILEADCTLVTELSKNYVIGLLKGENINDIAALEEKFRKGYQGSAKKALVTGMKICHDRYLKALQNRKALEEETI</sequence>
<protein>
    <recommendedName>
        <fullName evidence="1">DUF3870 domain-containing protein</fullName>
    </recommendedName>
</protein>
<organism evidence="2 3">
    <name type="scientific">Ilyobacter polytropus (strain ATCC 51220 / DSM 2926 / LMG 16218 / CuHBu1)</name>
    <dbReference type="NCBI Taxonomy" id="572544"/>
    <lineage>
        <taxon>Bacteria</taxon>
        <taxon>Fusobacteriati</taxon>
        <taxon>Fusobacteriota</taxon>
        <taxon>Fusobacteriia</taxon>
        <taxon>Fusobacteriales</taxon>
        <taxon>Fusobacteriaceae</taxon>
        <taxon>Ilyobacter</taxon>
    </lineage>
</organism>
<dbReference type="STRING" id="572544.Ilyop_1353"/>
<dbReference type="Proteomes" id="UP000006875">
    <property type="component" value="Chromosome"/>
</dbReference>
<accession>E3HA05</accession>
<evidence type="ECO:0000313" key="2">
    <source>
        <dbReference type="EMBL" id="ADO83133.1"/>
    </source>
</evidence>
<feature type="domain" description="DUF3870" evidence="1">
    <location>
        <begin position="6"/>
        <end position="97"/>
    </location>
</feature>
<evidence type="ECO:0000313" key="3">
    <source>
        <dbReference type="Proteomes" id="UP000006875"/>
    </source>
</evidence>